<accession>A0ACB9QS83</accession>
<gene>
    <name evidence="1" type="ORF">MLD38_017343</name>
</gene>
<keyword evidence="2" id="KW-1185">Reference proteome</keyword>
<proteinExistence type="predicted"/>
<sequence>MSAANCRVSLASSSSQVNTPSQRIDSALCPFLLRFLVKLLLVSPTLLLGLFGVGGRLGRLLGLRAPAPAFVFFSIVYVLAVYFVLPGKGIFFLWHLYCICFNVKTEKRVNWEKYPEFQLMIDTERSLLE</sequence>
<name>A0ACB9QS83_9MYRT</name>
<evidence type="ECO:0000313" key="1">
    <source>
        <dbReference type="EMBL" id="KAI4368831.1"/>
    </source>
</evidence>
<dbReference type="Proteomes" id="UP001057402">
    <property type="component" value="Chromosome 5"/>
</dbReference>
<dbReference type="EMBL" id="CM042884">
    <property type="protein sequence ID" value="KAI4368831.1"/>
    <property type="molecule type" value="Genomic_DNA"/>
</dbReference>
<organism evidence="1 2">
    <name type="scientific">Melastoma candidum</name>
    <dbReference type="NCBI Taxonomy" id="119954"/>
    <lineage>
        <taxon>Eukaryota</taxon>
        <taxon>Viridiplantae</taxon>
        <taxon>Streptophyta</taxon>
        <taxon>Embryophyta</taxon>
        <taxon>Tracheophyta</taxon>
        <taxon>Spermatophyta</taxon>
        <taxon>Magnoliopsida</taxon>
        <taxon>eudicotyledons</taxon>
        <taxon>Gunneridae</taxon>
        <taxon>Pentapetalae</taxon>
        <taxon>rosids</taxon>
        <taxon>malvids</taxon>
        <taxon>Myrtales</taxon>
        <taxon>Melastomataceae</taxon>
        <taxon>Melastomatoideae</taxon>
        <taxon>Melastomateae</taxon>
        <taxon>Melastoma</taxon>
    </lineage>
</organism>
<comment type="caution">
    <text evidence="1">The sequence shown here is derived from an EMBL/GenBank/DDBJ whole genome shotgun (WGS) entry which is preliminary data.</text>
</comment>
<reference evidence="2" key="1">
    <citation type="journal article" date="2023" name="Front. Plant Sci.">
        <title>Chromosomal-level genome assembly of Melastoma candidum provides insights into trichome evolution.</title>
        <authorList>
            <person name="Zhong Y."/>
            <person name="Wu W."/>
            <person name="Sun C."/>
            <person name="Zou P."/>
            <person name="Liu Y."/>
            <person name="Dai S."/>
            <person name="Zhou R."/>
        </authorList>
    </citation>
    <scope>NUCLEOTIDE SEQUENCE [LARGE SCALE GENOMIC DNA]</scope>
</reference>
<protein>
    <submittedName>
        <fullName evidence="1">Uncharacterized protein</fullName>
    </submittedName>
</protein>
<evidence type="ECO:0000313" key="2">
    <source>
        <dbReference type="Proteomes" id="UP001057402"/>
    </source>
</evidence>